<dbReference type="EMBL" id="MU117999">
    <property type="protein sequence ID" value="KAF9649367.1"/>
    <property type="molecule type" value="Genomic_DNA"/>
</dbReference>
<name>A0ACB6ZIE8_THEGA</name>
<evidence type="ECO:0000313" key="1">
    <source>
        <dbReference type="EMBL" id="KAF9649367.1"/>
    </source>
</evidence>
<reference evidence="1" key="1">
    <citation type="submission" date="2019-10" db="EMBL/GenBank/DDBJ databases">
        <authorList>
            <consortium name="DOE Joint Genome Institute"/>
            <person name="Kuo A."/>
            <person name="Miyauchi S."/>
            <person name="Kiss E."/>
            <person name="Drula E."/>
            <person name="Kohler A."/>
            <person name="Sanchez-Garcia M."/>
            <person name="Andreopoulos B."/>
            <person name="Barry K.W."/>
            <person name="Bonito G."/>
            <person name="Buee M."/>
            <person name="Carver A."/>
            <person name="Chen C."/>
            <person name="Cichocki N."/>
            <person name="Clum A."/>
            <person name="Culley D."/>
            <person name="Crous P.W."/>
            <person name="Fauchery L."/>
            <person name="Girlanda M."/>
            <person name="Hayes R."/>
            <person name="Keri Z."/>
            <person name="Labutti K."/>
            <person name="Lipzen A."/>
            <person name="Lombard V."/>
            <person name="Magnuson J."/>
            <person name="Maillard F."/>
            <person name="Morin E."/>
            <person name="Murat C."/>
            <person name="Nolan M."/>
            <person name="Ohm R."/>
            <person name="Pangilinan J."/>
            <person name="Pereira M."/>
            <person name="Perotto S."/>
            <person name="Peter M."/>
            <person name="Riley R."/>
            <person name="Sitrit Y."/>
            <person name="Stielow B."/>
            <person name="Szollosi G."/>
            <person name="Zifcakova L."/>
            <person name="Stursova M."/>
            <person name="Spatafora J.W."/>
            <person name="Tedersoo L."/>
            <person name="Vaario L.-M."/>
            <person name="Yamada A."/>
            <person name="Yan M."/>
            <person name="Wang P."/>
            <person name="Xu J."/>
            <person name="Bruns T."/>
            <person name="Baldrian P."/>
            <person name="Vilgalys R."/>
            <person name="Henrissat B."/>
            <person name="Grigoriev I.V."/>
            <person name="Hibbett D."/>
            <person name="Nagy L.G."/>
            <person name="Martin F.M."/>
        </authorList>
    </citation>
    <scope>NUCLEOTIDE SEQUENCE</scope>
    <source>
        <strain evidence="1">P2</strain>
    </source>
</reference>
<comment type="caution">
    <text evidence="1">The sequence shown here is derived from an EMBL/GenBank/DDBJ whole genome shotgun (WGS) entry which is preliminary data.</text>
</comment>
<proteinExistence type="predicted"/>
<protein>
    <submittedName>
        <fullName evidence="1">Ribonuclease III</fullName>
    </submittedName>
</protein>
<gene>
    <name evidence="1" type="ORF">BDM02DRAFT_3186392</name>
</gene>
<keyword evidence="2" id="KW-1185">Reference proteome</keyword>
<accession>A0ACB6ZIE8</accession>
<sequence length="325" mass="35871">MDPTSKCANRNLSGARQDHSTVSPDPTRAASSTPRIALRLNVAKKDHPPLPDIRDDKIRLQVFTHRSFYARQTRLFEDHPDDPSLDNEMLEHLGDSVLGLVVTDLLRDTFPYLRVGPNAKIRALVVGNSNLASISLRYRLPDQLRMHPAQVITLKASLNVQADVFESYIGGLYLDQGLEAVGSWLRPLLLPYVLESYRMVREEYGLPPSDGGPPAKTVTPFAQLSTNISMEASRSMWASPPLARYSATSVGHLALFNQRLQQESKRVEWVYTDSAGEGTKTTPVWVVRAIVDGNCVGRGRGSTKKAAKNEAAKEGLIKLGVDITT</sequence>
<dbReference type="Proteomes" id="UP000886501">
    <property type="component" value="Unassembled WGS sequence"/>
</dbReference>
<evidence type="ECO:0000313" key="2">
    <source>
        <dbReference type="Proteomes" id="UP000886501"/>
    </source>
</evidence>
<reference evidence="1" key="2">
    <citation type="journal article" date="2020" name="Nat. Commun.">
        <title>Large-scale genome sequencing of mycorrhizal fungi provides insights into the early evolution of symbiotic traits.</title>
        <authorList>
            <person name="Miyauchi S."/>
            <person name="Kiss E."/>
            <person name="Kuo A."/>
            <person name="Drula E."/>
            <person name="Kohler A."/>
            <person name="Sanchez-Garcia M."/>
            <person name="Morin E."/>
            <person name="Andreopoulos B."/>
            <person name="Barry K.W."/>
            <person name="Bonito G."/>
            <person name="Buee M."/>
            <person name="Carver A."/>
            <person name="Chen C."/>
            <person name="Cichocki N."/>
            <person name="Clum A."/>
            <person name="Culley D."/>
            <person name="Crous P.W."/>
            <person name="Fauchery L."/>
            <person name="Girlanda M."/>
            <person name="Hayes R.D."/>
            <person name="Keri Z."/>
            <person name="LaButti K."/>
            <person name="Lipzen A."/>
            <person name="Lombard V."/>
            <person name="Magnuson J."/>
            <person name="Maillard F."/>
            <person name="Murat C."/>
            <person name="Nolan M."/>
            <person name="Ohm R.A."/>
            <person name="Pangilinan J."/>
            <person name="Pereira M.F."/>
            <person name="Perotto S."/>
            <person name="Peter M."/>
            <person name="Pfister S."/>
            <person name="Riley R."/>
            <person name="Sitrit Y."/>
            <person name="Stielow J.B."/>
            <person name="Szollosi G."/>
            <person name="Zifcakova L."/>
            <person name="Stursova M."/>
            <person name="Spatafora J.W."/>
            <person name="Tedersoo L."/>
            <person name="Vaario L.M."/>
            <person name="Yamada A."/>
            <person name="Yan M."/>
            <person name="Wang P."/>
            <person name="Xu J."/>
            <person name="Bruns T."/>
            <person name="Baldrian P."/>
            <person name="Vilgalys R."/>
            <person name="Dunand C."/>
            <person name="Henrissat B."/>
            <person name="Grigoriev I.V."/>
            <person name="Hibbett D."/>
            <person name="Nagy L.G."/>
            <person name="Martin F.M."/>
        </authorList>
    </citation>
    <scope>NUCLEOTIDE SEQUENCE</scope>
    <source>
        <strain evidence="1">P2</strain>
    </source>
</reference>
<organism evidence="1 2">
    <name type="scientific">Thelephora ganbajun</name>
    <name type="common">Ganba fungus</name>
    <dbReference type="NCBI Taxonomy" id="370292"/>
    <lineage>
        <taxon>Eukaryota</taxon>
        <taxon>Fungi</taxon>
        <taxon>Dikarya</taxon>
        <taxon>Basidiomycota</taxon>
        <taxon>Agaricomycotina</taxon>
        <taxon>Agaricomycetes</taxon>
        <taxon>Thelephorales</taxon>
        <taxon>Thelephoraceae</taxon>
        <taxon>Thelephora</taxon>
    </lineage>
</organism>